<dbReference type="SUPFAM" id="SSF46785">
    <property type="entry name" value="Winged helix' DNA-binding domain"/>
    <property type="match status" value="1"/>
</dbReference>
<protein>
    <submittedName>
        <fullName evidence="6">LysR family transcriptional regulator</fullName>
    </submittedName>
</protein>
<dbReference type="Gene3D" id="3.40.190.290">
    <property type="match status" value="1"/>
</dbReference>
<dbReference type="CDD" id="cd05466">
    <property type="entry name" value="PBP2_LTTR_substrate"/>
    <property type="match status" value="1"/>
</dbReference>
<comment type="similarity">
    <text evidence="1">Belongs to the LysR transcriptional regulatory family.</text>
</comment>
<evidence type="ECO:0000259" key="5">
    <source>
        <dbReference type="PROSITE" id="PS50931"/>
    </source>
</evidence>
<dbReference type="PROSITE" id="PS50931">
    <property type="entry name" value="HTH_LYSR"/>
    <property type="match status" value="1"/>
</dbReference>
<keyword evidence="7" id="KW-1185">Reference proteome</keyword>
<dbReference type="Pfam" id="PF00126">
    <property type="entry name" value="HTH_1"/>
    <property type="match status" value="1"/>
</dbReference>
<dbReference type="Gene3D" id="1.10.10.10">
    <property type="entry name" value="Winged helix-like DNA-binding domain superfamily/Winged helix DNA-binding domain"/>
    <property type="match status" value="1"/>
</dbReference>
<organism evidence="6 7">
    <name type="scientific">Lysinibacillus louembei</name>
    <dbReference type="NCBI Taxonomy" id="1470088"/>
    <lineage>
        <taxon>Bacteria</taxon>
        <taxon>Bacillati</taxon>
        <taxon>Bacillota</taxon>
        <taxon>Bacilli</taxon>
        <taxon>Bacillales</taxon>
        <taxon>Bacillaceae</taxon>
        <taxon>Lysinibacillus</taxon>
    </lineage>
</organism>
<evidence type="ECO:0000256" key="1">
    <source>
        <dbReference type="ARBA" id="ARBA00009437"/>
    </source>
</evidence>
<evidence type="ECO:0000313" key="7">
    <source>
        <dbReference type="Proteomes" id="UP001322664"/>
    </source>
</evidence>
<dbReference type="InterPro" id="IPR036388">
    <property type="entry name" value="WH-like_DNA-bd_sf"/>
</dbReference>
<dbReference type="RefSeq" id="WP_319836122.1">
    <property type="nucleotide sequence ID" value="NZ_CP137624.1"/>
</dbReference>
<dbReference type="InterPro" id="IPR000847">
    <property type="entry name" value="LysR_HTH_N"/>
</dbReference>
<dbReference type="EMBL" id="CP137624">
    <property type="protein sequence ID" value="WPK11022.1"/>
    <property type="molecule type" value="Genomic_DNA"/>
</dbReference>
<dbReference type="PANTHER" id="PTHR30419:SF8">
    <property type="entry name" value="NITROGEN ASSIMILATION TRANSCRIPTIONAL ACTIVATOR-RELATED"/>
    <property type="match status" value="1"/>
</dbReference>
<dbReference type="InterPro" id="IPR005119">
    <property type="entry name" value="LysR_subst-bd"/>
</dbReference>
<dbReference type="PANTHER" id="PTHR30419">
    <property type="entry name" value="HTH-TYPE TRANSCRIPTIONAL REGULATOR YBHD"/>
    <property type="match status" value="1"/>
</dbReference>
<keyword evidence="3" id="KW-0238">DNA-binding</keyword>
<name>A0ABZ0RS17_9BACI</name>
<dbReference type="Proteomes" id="UP001322664">
    <property type="component" value="Chromosome"/>
</dbReference>
<evidence type="ECO:0000256" key="2">
    <source>
        <dbReference type="ARBA" id="ARBA00023015"/>
    </source>
</evidence>
<proteinExistence type="inferred from homology"/>
<dbReference type="InterPro" id="IPR036390">
    <property type="entry name" value="WH_DNA-bd_sf"/>
</dbReference>
<dbReference type="PRINTS" id="PR00039">
    <property type="entry name" value="HTHLYSR"/>
</dbReference>
<dbReference type="InterPro" id="IPR050950">
    <property type="entry name" value="HTH-type_LysR_regulators"/>
</dbReference>
<keyword evidence="2" id="KW-0805">Transcription regulation</keyword>
<accession>A0ABZ0RS17</accession>
<evidence type="ECO:0000256" key="3">
    <source>
        <dbReference type="ARBA" id="ARBA00023125"/>
    </source>
</evidence>
<gene>
    <name evidence="6" type="ORF">R6U77_14150</name>
</gene>
<reference evidence="6 7" key="1">
    <citation type="submission" date="2023-09" db="EMBL/GenBank/DDBJ databases">
        <authorList>
            <person name="Page C.A."/>
            <person name="Perez-Diaz I.M."/>
        </authorList>
    </citation>
    <scope>NUCLEOTIDE SEQUENCE [LARGE SCALE GENOMIC DNA]</scope>
    <source>
        <strain evidence="6 7">Ll15</strain>
    </source>
</reference>
<sequence length="291" mass="32723">MDIRVLRYFIAVATQENISAAAEALHLSQPTLSRQLTNLEEELGTTLFMRGNRKISLTDEGMFLLERAKEIVDLVDKTEANFNHPSDIVSGEIYIGSGETEAMHFIAKTIKTVVTHHPNIKFHLYSGNADDITVKLDNGLLDFGVVIEPADKQKYDYVRLPATDTWGVLMRKDNPLANKTVIQPKDLLDKPLIISKQSAVSNVLSGWFGAAVENLHIIGTYNLLYNASVMVKEDIGYAICLDKLMDISEESALCFRPLQPKLEARLDIIWKKHQAFSNATKVFLKYLRESL</sequence>
<feature type="domain" description="HTH lysR-type" evidence="5">
    <location>
        <begin position="1"/>
        <end position="58"/>
    </location>
</feature>
<evidence type="ECO:0000313" key="6">
    <source>
        <dbReference type="EMBL" id="WPK11022.1"/>
    </source>
</evidence>
<evidence type="ECO:0000256" key="4">
    <source>
        <dbReference type="ARBA" id="ARBA00023163"/>
    </source>
</evidence>
<dbReference type="SUPFAM" id="SSF53850">
    <property type="entry name" value="Periplasmic binding protein-like II"/>
    <property type="match status" value="1"/>
</dbReference>
<keyword evidence="4" id="KW-0804">Transcription</keyword>
<dbReference type="Pfam" id="PF03466">
    <property type="entry name" value="LysR_substrate"/>
    <property type="match status" value="1"/>
</dbReference>